<reference evidence="13" key="1">
    <citation type="journal article" date="2017" name="Genome Biol. Evol.">
        <title>Comparative Genomic Analysis Identifies a Campylobacter Clade Deficient in Selenium Metabolism.</title>
        <authorList>
            <person name="Miller W.G."/>
            <person name="Yee E."/>
            <person name="Lopes B.S."/>
            <person name="Chapman M.H."/>
            <person name="Huynh S."/>
            <person name="Bono J.L."/>
            <person name="Parker C.T."/>
            <person name="Strachan N.J.C."/>
            <person name="Forbes K.J."/>
        </authorList>
    </citation>
    <scope>NUCLEOTIDE SEQUENCE [LARGE SCALE GENOMIC DNA]</scope>
    <source>
        <strain evidence="13">NCTC 13004</strain>
    </source>
</reference>
<dbReference type="InterPro" id="IPR058240">
    <property type="entry name" value="rSAM_sf"/>
</dbReference>
<organism evidence="12 13">
    <name type="scientific">Campylobacter lanienae NCTC 13004</name>
    <dbReference type="NCBI Taxonomy" id="1031753"/>
    <lineage>
        <taxon>Bacteria</taxon>
        <taxon>Pseudomonadati</taxon>
        <taxon>Campylobacterota</taxon>
        <taxon>Epsilonproteobacteria</taxon>
        <taxon>Campylobacterales</taxon>
        <taxon>Campylobacteraceae</taxon>
        <taxon>Campylobacter</taxon>
    </lineage>
</organism>
<evidence type="ECO:0000256" key="8">
    <source>
        <dbReference type="ARBA" id="ARBA00023150"/>
    </source>
</evidence>
<dbReference type="PANTHER" id="PTHR22960:SF0">
    <property type="entry name" value="MOLYBDENUM COFACTOR BIOSYNTHESIS PROTEIN 1"/>
    <property type="match status" value="1"/>
</dbReference>
<feature type="domain" description="Radical SAM core" evidence="11">
    <location>
        <begin position="5"/>
        <end position="218"/>
    </location>
</feature>
<dbReference type="InterPro" id="IPR040064">
    <property type="entry name" value="MoaA-like"/>
</dbReference>
<feature type="binding site" evidence="10">
    <location>
        <position position="21"/>
    </location>
    <ligand>
        <name>[4Fe-4S] cluster</name>
        <dbReference type="ChEBI" id="CHEBI:49883"/>
        <label>1</label>
        <note>4Fe-4S-S-AdoMet</note>
    </ligand>
</feature>
<dbReference type="GO" id="GO:0061798">
    <property type="term" value="F:GTP 3',8'-cyclase activity"/>
    <property type="evidence" value="ECO:0007669"/>
    <property type="project" value="UniProtKB-UniRule"/>
</dbReference>
<feature type="binding site" evidence="10">
    <location>
        <position position="25"/>
    </location>
    <ligand>
        <name>[4Fe-4S] cluster</name>
        <dbReference type="ChEBI" id="CHEBI:49883"/>
        <label>1</label>
        <note>4Fe-4S-S-AdoMet</note>
    </ligand>
</feature>
<dbReference type="SMART" id="SM00729">
    <property type="entry name" value="Elp3"/>
    <property type="match status" value="1"/>
</dbReference>
<dbReference type="SUPFAM" id="SSF102114">
    <property type="entry name" value="Radical SAM enzymes"/>
    <property type="match status" value="1"/>
</dbReference>
<dbReference type="KEGG" id="clx:CLAN_1377"/>
<dbReference type="AlphaFoldDB" id="A0A1X9SPJ3"/>
<keyword evidence="9 10" id="KW-0456">Lyase</keyword>
<dbReference type="GeneID" id="46921845"/>
<comment type="function">
    <text evidence="10">Catalyzes the cyclization of GTP to (8S)-3',8-cyclo-7,8-dihydroguanosine 5'-triphosphate.</text>
</comment>
<keyword evidence="2 10" id="KW-0949">S-adenosyl-L-methionine</keyword>
<comment type="catalytic activity">
    <reaction evidence="10">
        <text>GTP + AH2 + S-adenosyl-L-methionine = (8S)-3',8-cyclo-7,8-dihydroguanosine 5'-triphosphate + 5'-deoxyadenosine + L-methionine + A + H(+)</text>
        <dbReference type="Rhea" id="RHEA:49576"/>
        <dbReference type="ChEBI" id="CHEBI:13193"/>
        <dbReference type="ChEBI" id="CHEBI:15378"/>
        <dbReference type="ChEBI" id="CHEBI:17319"/>
        <dbReference type="ChEBI" id="CHEBI:17499"/>
        <dbReference type="ChEBI" id="CHEBI:37565"/>
        <dbReference type="ChEBI" id="CHEBI:57844"/>
        <dbReference type="ChEBI" id="CHEBI:59789"/>
        <dbReference type="ChEBI" id="CHEBI:131766"/>
        <dbReference type="EC" id="4.1.99.22"/>
    </reaction>
</comment>
<dbReference type="InterPro" id="IPR013483">
    <property type="entry name" value="MoaA"/>
</dbReference>
<evidence type="ECO:0000256" key="4">
    <source>
        <dbReference type="ARBA" id="ARBA00022741"/>
    </source>
</evidence>
<dbReference type="Gene3D" id="3.20.20.70">
    <property type="entry name" value="Aldolase class I"/>
    <property type="match status" value="1"/>
</dbReference>
<protein>
    <recommendedName>
        <fullName evidence="10">GTP 3',8-cyclase</fullName>
        <ecNumber evidence="10">4.1.99.22</ecNumber>
    </recommendedName>
    <alternativeName>
        <fullName evidence="10">Molybdenum cofactor biosynthesis protein A</fullName>
    </alternativeName>
</protein>
<evidence type="ECO:0000256" key="9">
    <source>
        <dbReference type="ARBA" id="ARBA00023239"/>
    </source>
</evidence>
<keyword evidence="8 10" id="KW-0501">Molybdenum cofactor biosynthesis</keyword>
<dbReference type="SFLD" id="SFLDG01386">
    <property type="entry name" value="main_SPASM_domain-containing"/>
    <property type="match status" value="1"/>
</dbReference>
<comment type="similarity">
    <text evidence="10">Belongs to the radical SAM superfamily. MoaA family.</text>
</comment>
<evidence type="ECO:0000313" key="12">
    <source>
        <dbReference type="EMBL" id="ARQ98100.1"/>
    </source>
</evidence>
<feature type="binding site" evidence="10">
    <location>
        <position position="65"/>
    </location>
    <ligand>
        <name>GTP</name>
        <dbReference type="ChEBI" id="CHEBI:37565"/>
    </ligand>
</feature>
<keyword evidence="4 10" id="KW-0547">Nucleotide-binding</keyword>
<feature type="binding site" evidence="10">
    <location>
        <position position="69"/>
    </location>
    <ligand>
        <name>S-adenosyl-L-methionine</name>
        <dbReference type="ChEBI" id="CHEBI:59789"/>
    </ligand>
</feature>
<dbReference type="GO" id="GO:0046872">
    <property type="term" value="F:metal ion binding"/>
    <property type="evidence" value="ECO:0007669"/>
    <property type="project" value="UniProtKB-KW"/>
</dbReference>
<feature type="binding site" evidence="10">
    <location>
        <position position="250"/>
    </location>
    <ligand>
        <name>[4Fe-4S] cluster</name>
        <dbReference type="ChEBI" id="CHEBI:49883"/>
        <label>2</label>
        <note>4Fe-4S-substrate</note>
    </ligand>
</feature>
<dbReference type="GO" id="GO:0061799">
    <property type="term" value="F:cyclic pyranopterin monophosphate synthase activity"/>
    <property type="evidence" value="ECO:0007669"/>
    <property type="project" value="TreeGrafter"/>
</dbReference>
<dbReference type="InterPro" id="IPR006638">
    <property type="entry name" value="Elp3/MiaA/NifB-like_rSAM"/>
</dbReference>
<dbReference type="CDD" id="cd01335">
    <property type="entry name" value="Radical_SAM"/>
    <property type="match status" value="1"/>
</dbReference>
<keyword evidence="5 10" id="KW-0408">Iron</keyword>
<dbReference type="Proteomes" id="UP000202031">
    <property type="component" value="Chromosome"/>
</dbReference>
<dbReference type="EMBL" id="CP015578">
    <property type="protein sequence ID" value="ARQ98100.1"/>
    <property type="molecule type" value="Genomic_DNA"/>
</dbReference>
<dbReference type="GO" id="GO:0006777">
    <property type="term" value="P:Mo-molybdopterin cofactor biosynthetic process"/>
    <property type="evidence" value="ECO:0007669"/>
    <property type="project" value="UniProtKB-UniRule"/>
</dbReference>
<comment type="cofactor">
    <cofactor evidence="10">
        <name>[4Fe-4S] cluster</name>
        <dbReference type="ChEBI" id="CHEBI:49883"/>
    </cofactor>
    <text evidence="10">Binds 2 [4Fe-4S] clusters. Binds 1 [4Fe-4S] cluster coordinated with 3 cysteines and an exchangeable S-adenosyl-L-methionine and 1 [4Fe-4S] cluster coordinated with 3 cysteines and the GTP-derived substrate.</text>
</comment>
<dbReference type="InterPro" id="IPR050105">
    <property type="entry name" value="MoCo_biosynth_MoaA/MoaC"/>
</dbReference>
<evidence type="ECO:0000259" key="11">
    <source>
        <dbReference type="PROSITE" id="PS51918"/>
    </source>
</evidence>
<evidence type="ECO:0000256" key="5">
    <source>
        <dbReference type="ARBA" id="ARBA00023004"/>
    </source>
</evidence>
<keyword evidence="6 10" id="KW-0411">Iron-sulfur</keyword>
<dbReference type="HAMAP" id="MF_01225_B">
    <property type="entry name" value="MoaA_B"/>
    <property type="match status" value="1"/>
</dbReference>
<dbReference type="InterPro" id="IPR013785">
    <property type="entry name" value="Aldolase_TIM"/>
</dbReference>
<evidence type="ECO:0000313" key="13">
    <source>
        <dbReference type="Proteomes" id="UP000202031"/>
    </source>
</evidence>
<feature type="binding site" evidence="10">
    <location>
        <position position="96"/>
    </location>
    <ligand>
        <name>GTP</name>
        <dbReference type="ChEBI" id="CHEBI:37565"/>
    </ligand>
</feature>
<dbReference type="NCBIfam" id="TIGR02666">
    <property type="entry name" value="moaA"/>
    <property type="match status" value="1"/>
</dbReference>
<dbReference type="InterPro" id="IPR010505">
    <property type="entry name" value="MoaA_twitch"/>
</dbReference>
<feature type="binding site" evidence="10">
    <location>
        <position position="28"/>
    </location>
    <ligand>
        <name>[4Fe-4S] cluster</name>
        <dbReference type="ChEBI" id="CHEBI:49883"/>
        <label>1</label>
        <note>4Fe-4S-S-AdoMet</note>
    </ligand>
</feature>
<evidence type="ECO:0000256" key="10">
    <source>
        <dbReference type="HAMAP-Rule" id="MF_01225"/>
    </source>
</evidence>
<dbReference type="PROSITE" id="PS51918">
    <property type="entry name" value="RADICAL_SAM"/>
    <property type="match status" value="1"/>
</dbReference>
<evidence type="ECO:0000256" key="3">
    <source>
        <dbReference type="ARBA" id="ARBA00022723"/>
    </source>
</evidence>
<accession>A0A1X9SPJ3</accession>
<reference evidence="13" key="2">
    <citation type="journal article" date="2017" name="Genome Biol. Evol.">
        <title>Comparative genomic analysis identifies a Campylobacter clade deficient in selenium metabolism.</title>
        <authorList>
            <person name="Miller W.G."/>
            <person name="Yee E."/>
            <person name="Lopes B.S."/>
            <person name="Chapman M.H."/>
            <person name="Huynh S."/>
            <person name="Bono J.L."/>
            <person name="Parker C.T."/>
            <person name="Strachan N.J.C."/>
            <person name="Forbes K.J."/>
        </authorList>
    </citation>
    <scope>NUCLEOTIDE SEQUENCE [LARGE SCALE GENOMIC DNA]</scope>
    <source>
        <strain evidence="13">NCTC 13004</strain>
    </source>
</reference>
<feature type="binding site" evidence="10">
    <location>
        <position position="14"/>
    </location>
    <ligand>
        <name>GTP</name>
        <dbReference type="ChEBI" id="CHEBI:37565"/>
    </ligand>
</feature>
<sequence>MLVDKFGRVIDYLRISVTQLCNFKCRYCMPEDGEFNGLEKSKILSYEEMFGFVKICLDNGVKKIRLTGGEPLVRRDIEKFVKMINDYKPDLDLAMTTNGYYLKQKAKILKESGLKRLNISLDTLDVKKANFIARKDVLNQVLDGINEAEKEGFGIKLNSVVLRGINDNEIIELLEFARSKNAQIRYIEFMENTHASSDIKGLKKDEILDILSKKYSIKEITKSPNSPSSLFETSDGYKFGIIDPHKHDFCASCNRLRLSADGLLIPCLYYEDGKSIKEAMRDGNYARAMEILKEVLETKPEKNRWENDGKGEISSRAFYQTGG</sequence>
<keyword evidence="7 10" id="KW-0342">GTP-binding</keyword>
<dbReference type="SFLD" id="SFLDG01383">
    <property type="entry name" value="cyclic_pyranopterin_phosphate"/>
    <property type="match status" value="1"/>
</dbReference>
<gene>
    <name evidence="10 12" type="primary">moaA</name>
    <name evidence="12" type="ORF">CLAN_1377</name>
</gene>
<dbReference type="Pfam" id="PF04055">
    <property type="entry name" value="Radical_SAM"/>
    <property type="match status" value="1"/>
</dbReference>
<name>A0A1X9SPJ3_9BACT</name>
<dbReference type="GO" id="GO:0005525">
    <property type="term" value="F:GTP binding"/>
    <property type="evidence" value="ECO:0007669"/>
    <property type="project" value="UniProtKB-UniRule"/>
</dbReference>
<feature type="binding site" evidence="10">
    <location>
        <begin position="255"/>
        <end position="257"/>
    </location>
    <ligand>
        <name>GTP</name>
        <dbReference type="ChEBI" id="CHEBI:37565"/>
    </ligand>
</feature>
<keyword evidence="1 10" id="KW-0004">4Fe-4S</keyword>
<evidence type="ECO:0000256" key="6">
    <source>
        <dbReference type="ARBA" id="ARBA00023014"/>
    </source>
</evidence>
<dbReference type="SFLD" id="SFLDG01067">
    <property type="entry name" value="SPASM/twitch_domain_containing"/>
    <property type="match status" value="1"/>
</dbReference>
<feature type="binding site" evidence="10">
    <location>
        <position position="190"/>
    </location>
    <ligand>
        <name>S-adenosyl-L-methionine</name>
        <dbReference type="ChEBI" id="CHEBI:59789"/>
    </ligand>
</feature>
<keyword evidence="3 10" id="KW-0479">Metal-binding</keyword>
<dbReference type="InterPro" id="IPR007197">
    <property type="entry name" value="rSAM"/>
</dbReference>
<feature type="binding site" evidence="10">
    <location>
        <position position="27"/>
    </location>
    <ligand>
        <name>S-adenosyl-L-methionine</name>
        <dbReference type="ChEBI" id="CHEBI:59789"/>
    </ligand>
</feature>
<dbReference type="EC" id="4.1.99.22" evidence="10"/>
<dbReference type="SFLD" id="SFLDS00029">
    <property type="entry name" value="Radical_SAM"/>
    <property type="match status" value="1"/>
</dbReference>
<comment type="pathway">
    <text evidence="10">Cofactor biosynthesis; molybdopterin biosynthesis.</text>
</comment>
<feature type="binding site" evidence="10">
    <location>
        <position position="253"/>
    </location>
    <ligand>
        <name>[4Fe-4S] cluster</name>
        <dbReference type="ChEBI" id="CHEBI:49883"/>
        <label>2</label>
        <note>4Fe-4S-substrate</note>
    </ligand>
</feature>
<dbReference type="RefSeq" id="WP_100590906.1">
    <property type="nucleotide sequence ID" value="NZ_CP015578.1"/>
</dbReference>
<feature type="binding site" evidence="10">
    <location>
        <position position="156"/>
    </location>
    <ligand>
        <name>GTP</name>
        <dbReference type="ChEBI" id="CHEBI:37565"/>
    </ligand>
</feature>
<evidence type="ECO:0000256" key="2">
    <source>
        <dbReference type="ARBA" id="ARBA00022691"/>
    </source>
</evidence>
<dbReference type="UniPathway" id="UPA00344"/>
<proteinExistence type="inferred from homology"/>
<dbReference type="PANTHER" id="PTHR22960">
    <property type="entry name" value="MOLYBDOPTERIN COFACTOR SYNTHESIS PROTEIN A"/>
    <property type="match status" value="1"/>
</dbReference>
<feature type="binding site" evidence="10">
    <location>
        <position position="120"/>
    </location>
    <ligand>
        <name>S-adenosyl-L-methionine</name>
        <dbReference type="ChEBI" id="CHEBI:59789"/>
    </ligand>
</feature>
<comment type="subunit">
    <text evidence="10">Monomer and homodimer.</text>
</comment>
<dbReference type="CDD" id="cd21117">
    <property type="entry name" value="Twitch_MoaA"/>
    <property type="match status" value="1"/>
</dbReference>
<feature type="binding site" evidence="10">
    <location>
        <position position="267"/>
    </location>
    <ligand>
        <name>[4Fe-4S] cluster</name>
        <dbReference type="ChEBI" id="CHEBI:49883"/>
        <label>2</label>
        <note>4Fe-4S-substrate</note>
    </ligand>
</feature>
<evidence type="ECO:0000256" key="7">
    <source>
        <dbReference type="ARBA" id="ARBA00023134"/>
    </source>
</evidence>
<dbReference type="GO" id="GO:1904047">
    <property type="term" value="F:S-adenosyl-L-methionine binding"/>
    <property type="evidence" value="ECO:0007669"/>
    <property type="project" value="UniProtKB-UniRule"/>
</dbReference>
<dbReference type="GO" id="GO:0051539">
    <property type="term" value="F:4 iron, 4 sulfur cluster binding"/>
    <property type="evidence" value="ECO:0007669"/>
    <property type="project" value="UniProtKB-UniRule"/>
</dbReference>
<evidence type="ECO:0000256" key="1">
    <source>
        <dbReference type="ARBA" id="ARBA00022485"/>
    </source>
</evidence>
<dbReference type="Pfam" id="PF06463">
    <property type="entry name" value="Mob_synth_C"/>
    <property type="match status" value="1"/>
</dbReference>